<dbReference type="InterPro" id="IPR051703">
    <property type="entry name" value="NF-kappa-B_Signaling_Reg"/>
</dbReference>
<dbReference type="CDD" id="cd22343">
    <property type="entry name" value="PDDEXK_lambda_exonuclease-like"/>
    <property type="match status" value="1"/>
</dbReference>
<evidence type="ECO:0000313" key="5">
    <source>
        <dbReference type="Proteomes" id="UP000501063"/>
    </source>
</evidence>
<organism evidence="4 5">
    <name type="scientific">Pseudomonas nitroreducens</name>
    <dbReference type="NCBI Taxonomy" id="46680"/>
    <lineage>
        <taxon>Bacteria</taxon>
        <taxon>Pseudomonadati</taxon>
        <taxon>Pseudomonadota</taxon>
        <taxon>Gammaproteobacteria</taxon>
        <taxon>Pseudomonadales</taxon>
        <taxon>Pseudomonadaceae</taxon>
        <taxon>Pseudomonas</taxon>
    </lineage>
</organism>
<dbReference type="Proteomes" id="UP000501063">
    <property type="component" value="Chromosome"/>
</dbReference>
<dbReference type="PANTHER" id="PTHR46609">
    <property type="entry name" value="EXONUCLEASE, PHAGE-TYPE/RECB, C-TERMINAL DOMAIN-CONTAINING PROTEIN"/>
    <property type="match status" value="1"/>
</dbReference>
<feature type="region of interest" description="Disordered" evidence="2">
    <location>
        <begin position="1"/>
        <end position="23"/>
    </location>
</feature>
<proteinExistence type="predicted"/>
<dbReference type="KEGG" id="pnt:G5B91_10835"/>
<dbReference type="PANTHER" id="PTHR46609:SF6">
    <property type="entry name" value="EXONUCLEASE, PHAGE-TYPE_RECB, C-TERMINAL DOMAIN-CONTAINING PROTEIN-RELATED"/>
    <property type="match status" value="1"/>
</dbReference>
<evidence type="ECO:0000259" key="3">
    <source>
        <dbReference type="Pfam" id="PF09588"/>
    </source>
</evidence>
<name>A0A6G6IUX5_PSENT</name>
<dbReference type="InterPro" id="IPR019080">
    <property type="entry name" value="YqaJ_viral_recombinase"/>
</dbReference>
<protein>
    <submittedName>
        <fullName evidence="4">YqaJ viral recombinase family protein</fullName>
    </submittedName>
</protein>
<dbReference type="EMBL" id="CP049140">
    <property type="protein sequence ID" value="QIE86743.1"/>
    <property type="molecule type" value="Genomic_DNA"/>
</dbReference>
<dbReference type="InterPro" id="IPR011604">
    <property type="entry name" value="PDDEXK-like_dom_sf"/>
</dbReference>
<reference evidence="4 5" key="1">
    <citation type="submission" date="2020-02" db="EMBL/GenBank/DDBJ databases">
        <title>Integrative conjugative elements (ICEs) and plasmids drive adaptation of Pseudomonas nitroreducens strain HBP1 to wastewater environment.</title>
        <authorList>
            <person name="Sentchilo V."/>
            <person name="Carraro N."/>
            <person name="Bertelli C."/>
            <person name="van der Meer J.R."/>
        </authorList>
    </citation>
    <scope>NUCLEOTIDE SEQUENCE [LARGE SCALE GENOMIC DNA]</scope>
    <source>
        <strain evidence="4 5">HBP1</strain>
    </source>
</reference>
<dbReference type="Pfam" id="PF09588">
    <property type="entry name" value="YqaJ"/>
    <property type="match status" value="1"/>
</dbReference>
<dbReference type="InterPro" id="IPR011335">
    <property type="entry name" value="Restrct_endonuc-II-like"/>
</dbReference>
<dbReference type="Gene3D" id="3.90.320.10">
    <property type="match status" value="1"/>
</dbReference>
<dbReference type="SUPFAM" id="SSF52980">
    <property type="entry name" value="Restriction endonuclease-like"/>
    <property type="match status" value="1"/>
</dbReference>
<evidence type="ECO:0000256" key="2">
    <source>
        <dbReference type="SAM" id="MobiDB-lite"/>
    </source>
</evidence>
<sequence>MKYLISDHPQGTPEWKQDRAGRATGSRARDILAQIKSGEAAARRDYRIQLVTERLTGAPADDFFVTKEMQWGTEQEPFARMAYELETGRIVTESGFAYLPDVMAGCSVDGFVEVDGRLGVWESKCPKSATHIGYLEAERLPPEHKPQIMHNLWVTGAEFADFVSFDPRLPEHLQLFIYRYERDEAEISAYEREVLKFIREVDEMAQRLTRKAA</sequence>
<evidence type="ECO:0000256" key="1">
    <source>
        <dbReference type="SAM" id="Coils"/>
    </source>
</evidence>
<gene>
    <name evidence="4" type="ORF">G5B91_10835</name>
</gene>
<evidence type="ECO:0000313" key="4">
    <source>
        <dbReference type="EMBL" id="QIE86743.1"/>
    </source>
</evidence>
<feature type="coiled-coil region" evidence="1">
    <location>
        <begin position="180"/>
        <end position="207"/>
    </location>
</feature>
<keyword evidence="1" id="KW-0175">Coiled coil</keyword>
<accession>A0A6G6IUX5</accession>
<dbReference type="AlphaFoldDB" id="A0A6G6IUX5"/>
<dbReference type="RefSeq" id="WP_024763178.1">
    <property type="nucleotide sequence ID" value="NZ_CP049140.1"/>
</dbReference>
<feature type="domain" description="YqaJ viral recombinase" evidence="3">
    <location>
        <begin position="14"/>
        <end position="158"/>
    </location>
</feature>